<dbReference type="PROSITE" id="PS51257">
    <property type="entry name" value="PROKAR_LIPOPROTEIN"/>
    <property type="match status" value="1"/>
</dbReference>
<dbReference type="SUPFAM" id="SSF52266">
    <property type="entry name" value="SGNH hydrolase"/>
    <property type="match status" value="1"/>
</dbReference>
<dbReference type="AlphaFoldDB" id="A0AAD9SVQ9"/>
<feature type="chain" id="PRO_5042024990" description="SGNH hydrolase-type esterase domain-containing protein" evidence="1">
    <location>
        <begin position="23"/>
        <end position="267"/>
    </location>
</feature>
<keyword evidence="4" id="KW-1185">Reference proteome</keyword>
<sequence>MIMKFCSLVSLFLACQATAISATRQHKNAAFFLAGDSTTAIKGGWGNGFITTITNGSFGINYGVSGATTASFRAQGRWDTVLASVKKAGKLGYSPFVTIQFGHNDQKEASNISIELFTHNLEIFSKEVIAAGGTPVLTTSLTRRAFSLGKVIENLAQQANATIRVAKSLGVPYIDLNRASTDYINHIGATLADTYNLTPDDRTHLNPYGELLFGTLVSVLIGRTLDQGKWWTKPNVTIARALSNGTYILPTLLPGTTNSTAPLSWYY</sequence>
<evidence type="ECO:0000256" key="1">
    <source>
        <dbReference type="SAM" id="SignalP"/>
    </source>
</evidence>
<dbReference type="EMBL" id="JAUBYV010000011">
    <property type="protein sequence ID" value="KAK2623872.1"/>
    <property type="molecule type" value="Genomic_DNA"/>
</dbReference>
<dbReference type="PANTHER" id="PTHR43695:SF2">
    <property type="entry name" value="PUTATIVE (AFU_ORTHOLOGUE AFUA_2G17250)-RELATED"/>
    <property type="match status" value="1"/>
</dbReference>
<organism evidence="3 4">
    <name type="scientific">Diplocarpon rosae</name>
    <dbReference type="NCBI Taxonomy" id="946125"/>
    <lineage>
        <taxon>Eukaryota</taxon>
        <taxon>Fungi</taxon>
        <taxon>Dikarya</taxon>
        <taxon>Ascomycota</taxon>
        <taxon>Pezizomycotina</taxon>
        <taxon>Leotiomycetes</taxon>
        <taxon>Helotiales</taxon>
        <taxon>Drepanopezizaceae</taxon>
        <taxon>Diplocarpon</taxon>
    </lineage>
</organism>
<evidence type="ECO:0000259" key="2">
    <source>
        <dbReference type="Pfam" id="PF13472"/>
    </source>
</evidence>
<accession>A0AAD9SVQ9</accession>
<dbReference type="InterPro" id="IPR013830">
    <property type="entry name" value="SGNH_hydro"/>
</dbReference>
<name>A0AAD9SVQ9_9HELO</name>
<dbReference type="CDD" id="cd01821">
    <property type="entry name" value="Rhamnogalacturan_acetylesterase_like"/>
    <property type="match status" value="1"/>
</dbReference>
<protein>
    <recommendedName>
        <fullName evidence="2">SGNH hydrolase-type esterase domain-containing protein</fullName>
    </recommendedName>
</protein>
<dbReference type="GO" id="GO:0016787">
    <property type="term" value="F:hydrolase activity"/>
    <property type="evidence" value="ECO:0007669"/>
    <property type="project" value="InterPro"/>
</dbReference>
<reference evidence="3" key="1">
    <citation type="submission" date="2023-06" db="EMBL/GenBank/DDBJ databases">
        <title>Draft genome of Marssonina rosae.</title>
        <authorList>
            <person name="Cheng Q."/>
        </authorList>
    </citation>
    <scope>NUCLEOTIDE SEQUENCE</scope>
    <source>
        <strain evidence="3">R4</strain>
    </source>
</reference>
<dbReference type="Pfam" id="PF13472">
    <property type="entry name" value="Lipase_GDSL_2"/>
    <property type="match status" value="1"/>
</dbReference>
<gene>
    <name evidence="3" type="ORF">QTJ16_006506</name>
</gene>
<comment type="caution">
    <text evidence="3">The sequence shown here is derived from an EMBL/GenBank/DDBJ whole genome shotgun (WGS) entry which is preliminary data.</text>
</comment>
<feature type="domain" description="SGNH hydrolase-type esterase" evidence="2">
    <location>
        <begin position="35"/>
        <end position="209"/>
    </location>
</feature>
<keyword evidence="1" id="KW-0732">Signal</keyword>
<evidence type="ECO:0000313" key="4">
    <source>
        <dbReference type="Proteomes" id="UP001285354"/>
    </source>
</evidence>
<dbReference type="InterPro" id="IPR036514">
    <property type="entry name" value="SGNH_hydro_sf"/>
</dbReference>
<proteinExistence type="predicted"/>
<evidence type="ECO:0000313" key="3">
    <source>
        <dbReference type="EMBL" id="KAK2623872.1"/>
    </source>
</evidence>
<dbReference type="InterPro" id="IPR037459">
    <property type="entry name" value="RhgT-like"/>
</dbReference>
<dbReference type="Gene3D" id="3.40.50.1110">
    <property type="entry name" value="SGNH hydrolase"/>
    <property type="match status" value="1"/>
</dbReference>
<feature type="signal peptide" evidence="1">
    <location>
        <begin position="1"/>
        <end position="22"/>
    </location>
</feature>
<dbReference type="PANTHER" id="PTHR43695">
    <property type="entry name" value="PUTATIVE (AFU_ORTHOLOGUE AFUA_2G17250)-RELATED"/>
    <property type="match status" value="1"/>
</dbReference>
<dbReference type="Proteomes" id="UP001285354">
    <property type="component" value="Unassembled WGS sequence"/>
</dbReference>